<dbReference type="InParanoid" id="A0A6C2YIR6"/>
<dbReference type="KEGG" id="tim:GMBLW1_30880"/>
<dbReference type="RefSeq" id="WP_162656038.1">
    <property type="nucleotide sequence ID" value="NZ_LR593887.1"/>
</dbReference>
<evidence type="ECO:0000313" key="1">
    <source>
        <dbReference type="EMBL" id="VIP00872.1"/>
    </source>
</evidence>
<keyword evidence="2" id="KW-1185">Reference proteome</keyword>
<organism evidence="1">
    <name type="scientific">Tuwongella immobilis</name>
    <dbReference type="NCBI Taxonomy" id="692036"/>
    <lineage>
        <taxon>Bacteria</taxon>
        <taxon>Pseudomonadati</taxon>
        <taxon>Planctomycetota</taxon>
        <taxon>Planctomycetia</taxon>
        <taxon>Gemmatales</taxon>
        <taxon>Gemmataceae</taxon>
        <taxon>Tuwongella</taxon>
    </lineage>
</organism>
<evidence type="ECO:0008006" key="3">
    <source>
        <dbReference type="Google" id="ProtNLM"/>
    </source>
</evidence>
<dbReference type="Proteomes" id="UP000464378">
    <property type="component" value="Chromosome"/>
</dbReference>
<dbReference type="PROSITE" id="PS51257">
    <property type="entry name" value="PROKAR_LIPOPROTEIN"/>
    <property type="match status" value="1"/>
</dbReference>
<proteinExistence type="predicted"/>
<dbReference type="AlphaFoldDB" id="A0A6C2YIR6"/>
<evidence type="ECO:0000313" key="2">
    <source>
        <dbReference type="Proteomes" id="UP000464378"/>
    </source>
</evidence>
<accession>A0A6C2YIR6</accession>
<sequence length="133" mass="14387">MMMRFRVLLGAVMLATLIGCGGGDGPKLYSVSGTITFDGTPLDDGIILFRNTEADGKGYSGPISQGKYQVECEAGKMRVEIEAYKVLPGKFDTSNGEKTPIRKMFVPAKYNASTTLNANVPEKTTFDFTLTSK</sequence>
<protein>
    <recommendedName>
        <fullName evidence="3">Carboxypeptidase regulatory-like domain-containing protein</fullName>
    </recommendedName>
</protein>
<dbReference type="EMBL" id="LR593887">
    <property type="protein sequence ID" value="VTR97162.1"/>
    <property type="molecule type" value="Genomic_DNA"/>
</dbReference>
<reference evidence="1" key="1">
    <citation type="submission" date="2019-04" db="EMBL/GenBank/DDBJ databases">
        <authorList>
            <consortium name="Science for Life Laboratories"/>
        </authorList>
    </citation>
    <scope>NUCLEOTIDE SEQUENCE</scope>
    <source>
        <strain evidence="1">MBLW1</strain>
    </source>
</reference>
<name>A0A6C2YIR6_9BACT</name>
<gene>
    <name evidence="1" type="ORF">GMBLW1_30880</name>
</gene>
<dbReference type="EMBL" id="LR586016">
    <property type="protein sequence ID" value="VIP00872.1"/>
    <property type="molecule type" value="Genomic_DNA"/>
</dbReference>